<dbReference type="GO" id="GO:0004029">
    <property type="term" value="F:aldehyde dehydrogenase (NAD+) activity"/>
    <property type="evidence" value="ECO:0007669"/>
    <property type="project" value="TreeGrafter"/>
</dbReference>
<dbReference type="SUPFAM" id="SSF51735">
    <property type="entry name" value="NAD(P)-binding Rossmann-fold domains"/>
    <property type="match status" value="1"/>
</dbReference>
<organism evidence="2 3">
    <name type="scientific">Halonotius terrestris</name>
    <dbReference type="NCBI Taxonomy" id="2487750"/>
    <lineage>
        <taxon>Archaea</taxon>
        <taxon>Methanobacteriati</taxon>
        <taxon>Methanobacteriota</taxon>
        <taxon>Stenosarchaea group</taxon>
        <taxon>Halobacteria</taxon>
        <taxon>Halobacteriales</taxon>
        <taxon>Haloferacaceae</taxon>
        <taxon>Halonotius</taxon>
    </lineage>
</organism>
<evidence type="ECO:0000313" key="3">
    <source>
        <dbReference type="Proteomes" id="UP000705823"/>
    </source>
</evidence>
<gene>
    <name evidence="2" type="ORF">EGH24_07830</name>
</gene>
<dbReference type="Gene3D" id="3.40.50.720">
    <property type="entry name" value="NAD(P)-binding Rossmann-like Domain"/>
    <property type="match status" value="1"/>
</dbReference>
<reference evidence="2" key="1">
    <citation type="submission" date="2019-02" db="EMBL/GenBank/DDBJ databases">
        <title>Halonotius sp. a new haloarchaeum isolated from saline soil.</title>
        <authorList>
            <person name="Duran-Viseras A."/>
            <person name="Sanchez-Porro C."/>
            <person name="Ventosa A."/>
        </authorList>
    </citation>
    <scope>NUCLEOTIDE SEQUENCE</scope>
    <source>
        <strain evidence="2">F15B</strain>
    </source>
</reference>
<dbReference type="PANTHER" id="PTHR48079">
    <property type="entry name" value="PROTEIN YEEZ"/>
    <property type="match status" value="1"/>
</dbReference>
<dbReference type="PANTHER" id="PTHR48079:SF6">
    <property type="entry name" value="NAD(P)-BINDING DOMAIN-CONTAINING PROTEIN-RELATED"/>
    <property type="match status" value="1"/>
</dbReference>
<dbReference type="GO" id="GO:0005737">
    <property type="term" value="C:cytoplasm"/>
    <property type="evidence" value="ECO:0007669"/>
    <property type="project" value="TreeGrafter"/>
</dbReference>
<protein>
    <submittedName>
        <fullName evidence="2">NAD(P)-dependent oxidoreductase</fullName>
    </submittedName>
</protein>
<dbReference type="Proteomes" id="UP000705823">
    <property type="component" value="Unassembled WGS sequence"/>
</dbReference>
<feature type="domain" description="NAD-dependent epimerase/dehydratase" evidence="1">
    <location>
        <begin position="3"/>
        <end position="226"/>
    </location>
</feature>
<dbReference type="EMBL" id="RKLU01000003">
    <property type="protein sequence ID" value="TQQ81048.1"/>
    <property type="molecule type" value="Genomic_DNA"/>
</dbReference>
<dbReference type="InterPro" id="IPR051783">
    <property type="entry name" value="NAD(P)-dependent_oxidoreduct"/>
</dbReference>
<dbReference type="InterPro" id="IPR036291">
    <property type="entry name" value="NAD(P)-bd_dom_sf"/>
</dbReference>
<dbReference type="Pfam" id="PF01370">
    <property type="entry name" value="Epimerase"/>
    <property type="match status" value="1"/>
</dbReference>
<evidence type="ECO:0000259" key="1">
    <source>
        <dbReference type="Pfam" id="PF01370"/>
    </source>
</evidence>
<comment type="caution">
    <text evidence="2">The sequence shown here is derived from an EMBL/GenBank/DDBJ whole genome shotgun (WGS) entry which is preliminary data.</text>
</comment>
<dbReference type="OrthoDB" id="206077at2157"/>
<keyword evidence="3" id="KW-1185">Reference proteome</keyword>
<accession>A0A8J8PBJ2</accession>
<evidence type="ECO:0000313" key="2">
    <source>
        <dbReference type="EMBL" id="TQQ81048.1"/>
    </source>
</evidence>
<sequence length="338" mass="36494">MRVFITGATGVLGRRLVEQLTTHGHDVVGLVRDADGEAAVADRGGTPRYGDVLEPDSLDAAMDDGTEVVIHAATAIPASTKPSEEEWAHNDRVRTEGAKNVLSTLPDSVGHVLVPSVVWLARQPDGAAFDETAERHPDRATRSAAELEDLLLDRAAESTFEAAILRCGFFYAPDARDTLTWGKQLLEGDLPIVGGGLLGRRDAELSLVHAVDAARAFVAAIEQEATGSYHIVDDEPVTPATLFTAFAERLDAPEPGRIPGWLARFFIGKIAAETMTHPMPTTNEKATRELGWEPAYPTYREGLDQIIDQWERDGTLAELRSDTPVEAVPSVEPTVSTS</sequence>
<dbReference type="RefSeq" id="WP_142979610.1">
    <property type="nucleotide sequence ID" value="NZ_RKLU01000003.1"/>
</dbReference>
<proteinExistence type="predicted"/>
<dbReference type="InterPro" id="IPR001509">
    <property type="entry name" value="Epimerase_deHydtase"/>
</dbReference>
<name>A0A8J8PBJ2_9EURY</name>
<dbReference type="AlphaFoldDB" id="A0A8J8PBJ2"/>